<dbReference type="PROSITE" id="PS50943">
    <property type="entry name" value="HTH_CROC1"/>
    <property type="match status" value="1"/>
</dbReference>
<dbReference type="RefSeq" id="WP_023276760.1">
    <property type="nucleotide sequence ID" value="NZ_CP097562.1"/>
</dbReference>
<dbReference type="EMBL" id="CP097562">
    <property type="protein sequence ID" value="USF22993.1"/>
    <property type="molecule type" value="Genomic_DNA"/>
</dbReference>
<protein>
    <submittedName>
        <fullName evidence="1">Uncharacterized protein</fullName>
    </submittedName>
</protein>
<keyword evidence="2" id="KW-1185">Reference proteome</keyword>
<dbReference type="SMART" id="SM00530">
    <property type="entry name" value="HTH_XRE"/>
    <property type="match status" value="1"/>
</dbReference>
<dbReference type="CDD" id="cd00093">
    <property type="entry name" value="HTH_XRE"/>
    <property type="match status" value="1"/>
</dbReference>
<dbReference type="SUPFAM" id="SSF47413">
    <property type="entry name" value="lambda repressor-like DNA-binding domains"/>
    <property type="match status" value="1"/>
</dbReference>
<accession>V2PX33</accession>
<evidence type="ECO:0000313" key="1">
    <source>
        <dbReference type="EMBL" id="USF22993.1"/>
    </source>
</evidence>
<sequence length="129" mass="14882">MDNEYNFGKYIRLIRVKREIAVKDLAAKIEISSSYLSKIETGKKKAPHDEKFLVKLSESLDVDYKQLALKARINNIIESDNMEMLGRRKNNVIRLLKISSKVDDGIFIKACIAFVREIQNNNVNNKNSH</sequence>
<dbReference type="Pfam" id="PF12844">
    <property type="entry name" value="HTH_19"/>
    <property type="match status" value="1"/>
</dbReference>
<dbReference type="OrthoDB" id="9812960at2"/>
<dbReference type="Proteomes" id="UP000017429">
    <property type="component" value="Chromosome"/>
</dbReference>
<reference evidence="1" key="1">
    <citation type="journal article" date="2014" name="Genome Announc.">
        <title>Draft genome sequences of the altered schaedler flora, a defined bacterial community from gnotobiotic mice.</title>
        <authorList>
            <person name="Wannemuehler M.J."/>
            <person name="Overstreet A.M."/>
            <person name="Ward D.V."/>
            <person name="Phillips G.J."/>
        </authorList>
    </citation>
    <scope>NUCLEOTIDE SEQUENCE</scope>
    <source>
        <strain evidence="1">ASF457</strain>
    </source>
</reference>
<dbReference type="KEGG" id="msch:N508_000046"/>
<reference evidence="1" key="3">
    <citation type="submission" date="2022-06" db="EMBL/GenBank/DDBJ databases">
        <title>Resources to Facilitate Use of the Altered Schaedler Flora (ASF) Mouse Model to Study Microbiome Function.</title>
        <authorList>
            <person name="Proctor A."/>
            <person name="Parvinroo S."/>
            <person name="Richie T."/>
            <person name="Jia X."/>
            <person name="Lee S.T.M."/>
            <person name="Karp P.D."/>
            <person name="Paley S."/>
            <person name="Kostic A.D."/>
            <person name="Pierre J.F."/>
            <person name="Wannemuehler M.J."/>
            <person name="Phillips G.J."/>
        </authorList>
    </citation>
    <scope>NUCLEOTIDE SEQUENCE</scope>
    <source>
        <strain evidence="1">ASF457</strain>
    </source>
</reference>
<gene>
    <name evidence="1" type="ORF">N508_000046</name>
</gene>
<reference evidence="1" key="2">
    <citation type="submission" date="2022-05" db="EMBL/GenBank/DDBJ databases">
        <authorList>
            <person name="Proctor A.L."/>
            <person name="Phillips G.J."/>
            <person name="Wannemuehler M.J."/>
        </authorList>
    </citation>
    <scope>NUCLEOTIDE SEQUENCE</scope>
    <source>
        <strain evidence="1">ASF457</strain>
    </source>
</reference>
<proteinExistence type="predicted"/>
<dbReference type="GO" id="GO:0003677">
    <property type="term" value="F:DNA binding"/>
    <property type="evidence" value="ECO:0007669"/>
    <property type="project" value="InterPro"/>
</dbReference>
<organism evidence="1 2">
    <name type="scientific">Mucispirillum schaedleri ASF457</name>
    <dbReference type="NCBI Taxonomy" id="1379858"/>
    <lineage>
        <taxon>Bacteria</taxon>
        <taxon>Pseudomonadati</taxon>
        <taxon>Deferribacterota</taxon>
        <taxon>Deferribacteres</taxon>
        <taxon>Deferribacterales</taxon>
        <taxon>Mucispirillaceae</taxon>
        <taxon>Mucispirillum</taxon>
    </lineage>
</organism>
<dbReference type="Gene3D" id="1.10.260.40">
    <property type="entry name" value="lambda repressor-like DNA-binding domains"/>
    <property type="match status" value="1"/>
</dbReference>
<dbReference type="AlphaFoldDB" id="V2PX33"/>
<name>V2PX33_9BACT</name>
<evidence type="ECO:0000313" key="2">
    <source>
        <dbReference type="Proteomes" id="UP000017429"/>
    </source>
</evidence>
<dbReference type="InterPro" id="IPR010982">
    <property type="entry name" value="Lambda_DNA-bd_dom_sf"/>
</dbReference>
<dbReference type="InterPro" id="IPR001387">
    <property type="entry name" value="Cro/C1-type_HTH"/>
</dbReference>